<feature type="transmembrane region" description="Helical" evidence="6">
    <location>
        <begin position="378"/>
        <end position="397"/>
    </location>
</feature>
<dbReference type="PANTHER" id="PTHR43124:SF3">
    <property type="entry name" value="CHLORAMPHENICOL EFFLUX PUMP RV0191"/>
    <property type="match status" value="1"/>
</dbReference>
<feature type="transmembrane region" description="Helical" evidence="6">
    <location>
        <begin position="83"/>
        <end position="106"/>
    </location>
</feature>
<evidence type="ECO:0000256" key="5">
    <source>
        <dbReference type="ARBA" id="ARBA00023136"/>
    </source>
</evidence>
<dbReference type="GO" id="GO:0022857">
    <property type="term" value="F:transmembrane transporter activity"/>
    <property type="evidence" value="ECO:0007669"/>
    <property type="project" value="InterPro"/>
</dbReference>
<proteinExistence type="predicted"/>
<protein>
    <submittedName>
        <fullName evidence="8">MFS transporter</fullName>
    </submittedName>
</protein>
<feature type="domain" description="Major facilitator superfamily (MFS) profile" evidence="7">
    <location>
        <begin position="47"/>
        <end position="432"/>
    </location>
</feature>
<dbReference type="Proteomes" id="UP000294723">
    <property type="component" value="Unassembled WGS sequence"/>
</dbReference>
<dbReference type="SUPFAM" id="SSF103473">
    <property type="entry name" value="MFS general substrate transporter"/>
    <property type="match status" value="1"/>
</dbReference>
<feature type="transmembrane region" description="Helical" evidence="6">
    <location>
        <begin position="204"/>
        <end position="223"/>
    </location>
</feature>
<keyword evidence="9" id="KW-1185">Reference proteome</keyword>
<dbReference type="InterPro" id="IPR020846">
    <property type="entry name" value="MFS_dom"/>
</dbReference>
<keyword evidence="5 6" id="KW-0472">Membrane</keyword>
<evidence type="ECO:0000256" key="2">
    <source>
        <dbReference type="ARBA" id="ARBA00022475"/>
    </source>
</evidence>
<evidence type="ECO:0000256" key="3">
    <source>
        <dbReference type="ARBA" id="ARBA00022692"/>
    </source>
</evidence>
<dbReference type="GO" id="GO:0005886">
    <property type="term" value="C:plasma membrane"/>
    <property type="evidence" value="ECO:0007669"/>
    <property type="project" value="UniProtKB-SubCell"/>
</dbReference>
<dbReference type="InterPro" id="IPR050189">
    <property type="entry name" value="MFS_Efflux_Transporters"/>
</dbReference>
<comment type="caution">
    <text evidence="8">The sequence shown here is derived from an EMBL/GenBank/DDBJ whole genome shotgun (WGS) entry which is preliminary data.</text>
</comment>
<sequence>MNCTIFLPRQRRDPSQLKDAPEGGHLMALSQQSRVTTATNDSRRWLVIGTVVLLAFAYGLQMYAMVPAFGPIAEEYGLDLTRISLLVSAFFLGYAIAHIPAGFAAAAFGYKPVAVIGSGMLAASSALGSLADGYMWFLLSRSVGGMSMSLIVGSAIPLAAAWAKQGQVKLVVGGFVNGFGFTAGAAVGLYAWVALLDIFDWRPAVGIAAAVGFVATVMAVCTLRVPADLPELDGGHFSWGGTLACLRSRSIWSIGIGSVAAYGIMFTVSQLGPEYAESELGFSTSSAGLLSATLLFLGIPGAILGGMLADRSPRFLPTLWVPASAMVVSLAVLPFAGGMSIWFVLGGIGLVGMMYFAPCTVSPGEYPDEVLTQDFGTALGLILTLGNAGAIAFPYIYAVTAESAGKSAGWWALAGIAGLTTMVFVLAREPHRRERTSAEAGR</sequence>
<evidence type="ECO:0000256" key="1">
    <source>
        <dbReference type="ARBA" id="ARBA00004651"/>
    </source>
</evidence>
<keyword evidence="3 6" id="KW-0812">Transmembrane</keyword>
<organism evidence="8 9">
    <name type="scientific">Saccharopolyspora karakumensis</name>
    <dbReference type="NCBI Taxonomy" id="2530386"/>
    <lineage>
        <taxon>Bacteria</taxon>
        <taxon>Bacillati</taxon>
        <taxon>Actinomycetota</taxon>
        <taxon>Actinomycetes</taxon>
        <taxon>Pseudonocardiales</taxon>
        <taxon>Pseudonocardiaceae</taxon>
        <taxon>Saccharopolyspora</taxon>
    </lineage>
</organism>
<dbReference type="PROSITE" id="PS50850">
    <property type="entry name" value="MFS"/>
    <property type="match status" value="1"/>
</dbReference>
<feature type="transmembrane region" description="Helical" evidence="6">
    <location>
        <begin position="315"/>
        <end position="333"/>
    </location>
</feature>
<dbReference type="Gene3D" id="1.20.1250.20">
    <property type="entry name" value="MFS general substrate transporter like domains"/>
    <property type="match status" value="2"/>
</dbReference>
<feature type="transmembrane region" description="Helical" evidence="6">
    <location>
        <begin position="251"/>
        <end position="269"/>
    </location>
</feature>
<dbReference type="EMBL" id="SMLA01000117">
    <property type="protein sequence ID" value="TDD79721.1"/>
    <property type="molecule type" value="Genomic_DNA"/>
</dbReference>
<feature type="transmembrane region" description="Helical" evidence="6">
    <location>
        <begin position="45"/>
        <end position="63"/>
    </location>
</feature>
<feature type="transmembrane region" description="Helical" evidence="6">
    <location>
        <begin position="339"/>
        <end position="357"/>
    </location>
</feature>
<evidence type="ECO:0000256" key="6">
    <source>
        <dbReference type="SAM" id="Phobius"/>
    </source>
</evidence>
<feature type="transmembrane region" description="Helical" evidence="6">
    <location>
        <begin position="143"/>
        <end position="163"/>
    </location>
</feature>
<dbReference type="InterPro" id="IPR011701">
    <property type="entry name" value="MFS"/>
</dbReference>
<accession>A0A4R5B218</accession>
<name>A0A4R5B218_9PSEU</name>
<feature type="transmembrane region" description="Helical" evidence="6">
    <location>
        <begin position="409"/>
        <end position="427"/>
    </location>
</feature>
<evidence type="ECO:0000313" key="8">
    <source>
        <dbReference type="EMBL" id="TDD79721.1"/>
    </source>
</evidence>
<evidence type="ECO:0000256" key="4">
    <source>
        <dbReference type="ARBA" id="ARBA00022989"/>
    </source>
</evidence>
<comment type="subcellular location">
    <subcellularLocation>
        <location evidence="1">Cell membrane</location>
        <topology evidence="1">Multi-pass membrane protein</topology>
    </subcellularLocation>
</comment>
<evidence type="ECO:0000313" key="9">
    <source>
        <dbReference type="Proteomes" id="UP000294723"/>
    </source>
</evidence>
<dbReference type="Pfam" id="PF07690">
    <property type="entry name" value="MFS_1"/>
    <property type="match status" value="1"/>
</dbReference>
<keyword evidence="2" id="KW-1003">Cell membrane</keyword>
<gene>
    <name evidence="8" type="ORF">E1202_31030</name>
</gene>
<dbReference type="AlphaFoldDB" id="A0A4R5B218"/>
<keyword evidence="4 6" id="KW-1133">Transmembrane helix</keyword>
<dbReference type="PANTHER" id="PTHR43124">
    <property type="entry name" value="PURINE EFFLUX PUMP PBUE"/>
    <property type="match status" value="1"/>
</dbReference>
<dbReference type="InterPro" id="IPR036259">
    <property type="entry name" value="MFS_trans_sf"/>
</dbReference>
<feature type="transmembrane region" description="Helical" evidence="6">
    <location>
        <begin position="170"/>
        <end position="192"/>
    </location>
</feature>
<feature type="transmembrane region" description="Helical" evidence="6">
    <location>
        <begin position="113"/>
        <end position="137"/>
    </location>
</feature>
<feature type="transmembrane region" description="Helical" evidence="6">
    <location>
        <begin position="289"/>
        <end position="308"/>
    </location>
</feature>
<evidence type="ECO:0000259" key="7">
    <source>
        <dbReference type="PROSITE" id="PS50850"/>
    </source>
</evidence>
<reference evidence="8 9" key="1">
    <citation type="submission" date="2019-03" db="EMBL/GenBank/DDBJ databases">
        <title>Draft genome sequences of novel Actinobacteria.</title>
        <authorList>
            <person name="Sahin N."/>
            <person name="Ay H."/>
            <person name="Saygin H."/>
        </authorList>
    </citation>
    <scope>NUCLEOTIDE SEQUENCE [LARGE SCALE GENOMIC DNA]</scope>
    <source>
        <strain evidence="8 9">5K548</strain>
    </source>
</reference>